<organism evidence="1 2">
    <name type="scientific">Glaciimonas immobilis</name>
    <dbReference type="NCBI Taxonomy" id="728004"/>
    <lineage>
        <taxon>Bacteria</taxon>
        <taxon>Pseudomonadati</taxon>
        <taxon>Pseudomonadota</taxon>
        <taxon>Betaproteobacteria</taxon>
        <taxon>Burkholderiales</taxon>
        <taxon>Oxalobacteraceae</taxon>
        <taxon>Glaciimonas</taxon>
    </lineage>
</organism>
<dbReference type="InterPro" id="IPR015424">
    <property type="entry name" value="PyrdxlP-dep_Trfase"/>
</dbReference>
<name>A0A840RMR9_9BURK</name>
<dbReference type="AlphaFoldDB" id="A0A840RMR9"/>
<evidence type="ECO:0000313" key="2">
    <source>
        <dbReference type="Proteomes" id="UP000571084"/>
    </source>
</evidence>
<reference evidence="1 2" key="1">
    <citation type="submission" date="2020-08" db="EMBL/GenBank/DDBJ databases">
        <title>Genomic Encyclopedia of Type Strains, Phase IV (KMG-IV): sequencing the most valuable type-strain genomes for metagenomic binning, comparative biology and taxonomic classification.</title>
        <authorList>
            <person name="Goeker M."/>
        </authorList>
    </citation>
    <scope>NUCLEOTIDE SEQUENCE [LARGE SCALE GENOMIC DNA]</scope>
    <source>
        <strain evidence="1 2">DSM 23240</strain>
    </source>
</reference>
<evidence type="ECO:0000313" key="1">
    <source>
        <dbReference type="EMBL" id="MBB5199597.1"/>
    </source>
</evidence>
<dbReference type="Gene3D" id="3.90.1150.10">
    <property type="entry name" value="Aspartate Aminotransferase, domain 1"/>
    <property type="match status" value="1"/>
</dbReference>
<dbReference type="Proteomes" id="UP000571084">
    <property type="component" value="Unassembled WGS sequence"/>
</dbReference>
<dbReference type="InterPro" id="IPR015422">
    <property type="entry name" value="PyrdxlP-dep_Trfase_small"/>
</dbReference>
<dbReference type="RefSeq" id="WP_168056555.1">
    <property type="nucleotide sequence ID" value="NZ_JAAOZT010000010.1"/>
</dbReference>
<sequence>MYLSKALFDQGYYCSPVFFPVVAKGRAGVRLMLRGDLPSATVQSFVDHLKNILSEMGVEH</sequence>
<proteinExistence type="predicted"/>
<comment type="caution">
    <text evidence="1">The sequence shown here is derived from an EMBL/GenBank/DDBJ whole genome shotgun (WGS) entry which is preliminary data.</text>
</comment>
<accession>A0A840RMR9</accession>
<dbReference type="EMBL" id="JACHHQ010000003">
    <property type="protein sequence ID" value="MBB5199597.1"/>
    <property type="molecule type" value="Genomic_DNA"/>
</dbReference>
<dbReference type="SUPFAM" id="SSF53383">
    <property type="entry name" value="PLP-dependent transferases"/>
    <property type="match status" value="1"/>
</dbReference>
<protein>
    <submittedName>
        <fullName evidence="1">7-keto-8-aminopelargonate synthetase-like enzyme</fullName>
    </submittedName>
</protein>
<gene>
    <name evidence="1" type="ORF">HNR39_001429</name>
</gene>
<keyword evidence="2" id="KW-1185">Reference proteome</keyword>